<keyword evidence="1" id="KW-0812">Transmembrane</keyword>
<reference evidence="3" key="1">
    <citation type="submission" date="2017-01" db="EMBL/GenBank/DDBJ databases">
        <title>Genome sequence of Rouxiella sp. ERMR1:05.</title>
        <authorList>
            <person name="Kumar R."/>
            <person name="Singh D."/>
            <person name="Kumar S."/>
        </authorList>
    </citation>
    <scope>NUCLEOTIDE SEQUENCE [LARGE SCALE GENOMIC DNA]</scope>
    <source>
        <strain evidence="3">ERMR1:05</strain>
    </source>
</reference>
<dbReference type="RefSeq" id="WP_104922349.1">
    <property type="nucleotide sequence ID" value="NZ_CP019062.1"/>
</dbReference>
<dbReference type="EMBL" id="CP019062">
    <property type="protein sequence ID" value="AVF34832.1"/>
    <property type="molecule type" value="Genomic_DNA"/>
</dbReference>
<proteinExistence type="predicted"/>
<evidence type="ECO:0000313" key="3">
    <source>
        <dbReference type="Proteomes" id="UP000239197"/>
    </source>
</evidence>
<dbReference type="Proteomes" id="UP000239197">
    <property type="component" value="Chromosome"/>
</dbReference>
<dbReference type="AlphaFoldDB" id="A0A2L1UPI1"/>
<feature type="transmembrane region" description="Helical" evidence="1">
    <location>
        <begin position="294"/>
        <end position="313"/>
    </location>
</feature>
<keyword evidence="1" id="KW-1133">Transmembrane helix</keyword>
<feature type="transmembrane region" description="Helical" evidence="1">
    <location>
        <begin position="90"/>
        <end position="108"/>
    </location>
</feature>
<dbReference type="KEGG" id="rox:BV494_07740"/>
<sequence length="492" mass="56097">MIKRNHLAYIFASACLAIGAAISFYLSSRYFSADPDFLNSSIVWSEIKTRGLKIMQEWSPTVDNWYISIYPIHFLVFLIFGTPTILMLKIMAAFQITICAFLASLIVYKKTRNPLAFLLVIFFTTISYYSYNIGFAFHLFSHNSVNLYGLLCILIYVCWDKSLAACIGICLISLASSISDPWFVVAYTIPLLILAIYDKVTKKNTSWSFVLAYTITLIIFFSHIIQHYLKVPVTKFQIADVDIAFSNLKFFMVDSGWMSNIFFIKNEWAYVASSLIMVLVTIASVCYSNKLNSINTVLLFSLLGVSSSFIIGLPEKDEISARFLANLIYLVPIILCVNINKLTRVFVIPFLLLCFSSSIHSHMVNYGNNYDEEVLDQIKFMKEHDLNFGYGAYWGTRSSSVTWMSNGDATIIPVVVNHSNGEINWQIHRSQVFEHWYNPTQKQTFIAITQDQETCPVVELCISGMQKQNGTPDNILKYKDITFLVYKNGIPR</sequence>
<evidence type="ECO:0008006" key="4">
    <source>
        <dbReference type="Google" id="ProtNLM"/>
    </source>
</evidence>
<feature type="transmembrane region" description="Helical" evidence="1">
    <location>
        <begin position="181"/>
        <end position="197"/>
    </location>
</feature>
<feature type="transmembrane region" description="Helical" evidence="1">
    <location>
        <begin position="147"/>
        <end position="175"/>
    </location>
</feature>
<accession>A0A2L1UPI1</accession>
<evidence type="ECO:0000256" key="1">
    <source>
        <dbReference type="SAM" id="Phobius"/>
    </source>
</evidence>
<protein>
    <recommendedName>
        <fullName evidence="4">Glycosyltransferase RgtA/B/C/D-like domain-containing protein</fullName>
    </recommendedName>
</protein>
<dbReference type="OrthoDB" id="6623943at2"/>
<dbReference type="PROSITE" id="PS51257">
    <property type="entry name" value="PROKAR_LIPOPROTEIN"/>
    <property type="match status" value="1"/>
</dbReference>
<feature type="transmembrane region" description="Helical" evidence="1">
    <location>
        <begin position="114"/>
        <end position="140"/>
    </location>
</feature>
<name>A0A2L1UPI1_9GAMM</name>
<feature type="transmembrane region" description="Helical" evidence="1">
    <location>
        <begin position="268"/>
        <end position="287"/>
    </location>
</feature>
<keyword evidence="1" id="KW-0472">Membrane</keyword>
<feature type="transmembrane region" description="Helical" evidence="1">
    <location>
        <begin position="7"/>
        <end position="26"/>
    </location>
</feature>
<organism evidence="2 3">
    <name type="scientific">Rahnella sikkimica</name>
    <dbReference type="NCBI Taxonomy" id="1805933"/>
    <lineage>
        <taxon>Bacteria</taxon>
        <taxon>Pseudomonadati</taxon>
        <taxon>Pseudomonadota</taxon>
        <taxon>Gammaproteobacteria</taxon>
        <taxon>Enterobacterales</taxon>
        <taxon>Yersiniaceae</taxon>
        <taxon>Rahnella</taxon>
    </lineage>
</organism>
<keyword evidence="3" id="KW-1185">Reference proteome</keyword>
<gene>
    <name evidence="2" type="ORF">BV494_07740</name>
</gene>
<feature type="transmembrane region" description="Helical" evidence="1">
    <location>
        <begin position="209"/>
        <end position="229"/>
    </location>
</feature>
<evidence type="ECO:0000313" key="2">
    <source>
        <dbReference type="EMBL" id="AVF34832.1"/>
    </source>
</evidence>
<feature type="transmembrane region" description="Helical" evidence="1">
    <location>
        <begin position="319"/>
        <end position="338"/>
    </location>
</feature>